<gene>
    <name evidence="2" type="ORF">GRI40_08760</name>
</gene>
<dbReference type="Proteomes" id="UP000439522">
    <property type="component" value="Unassembled WGS sequence"/>
</dbReference>
<dbReference type="AlphaFoldDB" id="A0A6I4TDJ4"/>
<keyword evidence="3" id="KW-1185">Reference proteome</keyword>
<protein>
    <submittedName>
        <fullName evidence="2">GNAT family N-acetyltransferase</fullName>
    </submittedName>
</protein>
<dbReference type="PANTHER" id="PTHR43792">
    <property type="entry name" value="GNAT FAMILY, PUTATIVE (AFU_ORTHOLOGUE AFUA_3G00765)-RELATED-RELATED"/>
    <property type="match status" value="1"/>
</dbReference>
<evidence type="ECO:0000259" key="1">
    <source>
        <dbReference type="PROSITE" id="PS51186"/>
    </source>
</evidence>
<reference evidence="2 3" key="1">
    <citation type="submission" date="2019-12" db="EMBL/GenBank/DDBJ databases">
        <title>Genomic-based taxomic classification of the family Erythrobacteraceae.</title>
        <authorList>
            <person name="Xu L."/>
        </authorList>
    </citation>
    <scope>NUCLEOTIDE SEQUENCE [LARGE SCALE GENOMIC DNA]</scope>
    <source>
        <strain evidence="2 3">100921-2</strain>
    </source>
</reference>
<name>A0A6I4TDJ4_9SPHN</name>
<accession>A0A6I4TDJ4</accession>
<evidence type="ECO:0000313" key="3">
    <source>
        <dbReference type="Proteomes" id="UP000439522"/>
    </source>
</evidence>
<dbReference type="Pfam" id="PF13302">
    <property type="entry name" value="Acetyltransf_3"/>
    <property type="match status" value="1"/>
</dbReference>
<dbReference type="SUPFAM" id="SSF55729">
    <property type="entry name" value="Acyl-CoA N-acyltransferases (Nat)"/>
    <property type="match status" value="1"/>
</dbReference>
<dbReference type="OrthoDB" id="6293260at2"/>
<keyword evidence="2" id="KW-0808">Transferase</keyword>
<sequence>MLTTARLELWQPCAADEQELFELMQAPAVWRHFGAPSTRPDHNLRFMRNAGSWLLHGYGGFIVREIGGSAIVGNCGVFHSWRGVGDDFDDKPEAGWILAESHFSRGFAHEAMRAALAWFDAAHGPREVVCMIAPQNAPSIALAGKLGFVPTRSAELPGGEPVRLFSRPVSSVAVEANA</sequence>
<dbReference type="EMBL" id="WTZA01000001">
    <property type="protein sequence ID" value="MXO75302.1"/>
    <property type="molecule type" value="Genomic_DNA"/>
</dbReference>
<proteinExistence type="predicted"/>
<feature type="domain" description="N-acetyltransferase" evidence="1">
    <location>
        <begin position="1"/>
        <end position="170"/>
    </location>
</feature>
<dbReference type="InterPro" id="IPR000182">
    <property type="entry name" value="GNAT_dom"/>
</dbReference>
<dbReference type="InterPro" id="IPR051531">
    <property type="entry name" value="N-acetyltransferase"/>
</dbReference>
<dbReference type="InterPro" id="IPR016181">
    <property type="entry name" value="Acyl_CoA_acyltransferase"/>
</dbReference>
<organism evidence="2 3">
    <name type="scientific">Tsuneonella aeria</name>
    <dbReference type="NCBI Taxonomy" id="1837929"/>
    <lineage>
        <taxon>Bacteria</taxon>
        <taxon>Pseudomonadati</taxon>
        <taxon>Pseudomonadota</taxon>
        <taxon>Alphaproteobacteria</taxon>
        <taxon>Sphingomonadales</taxon>
        <taxon>Erythrobacteraceae</taxon>
        <taxon>Tsuneonella</taxon>
    </lineage>
</organism>
<dbReference type="PROSITE" id="PS51186">
    <property type="entry name" value="GNAT"/>
    <property type="match status" value="1"/>
</dbReference>
<dbReference type="GO" id="GO:0016747">
    <property type="term" value="F:acyltransferase activity, transferring groups other than amino-acyl groups"/>
    <property type="evidence" value="ECO:0007669"/>
    <property type="project" value="InterPro"/>
</dbReference>
<comment type="caution">
    <text evidence="2">The sequence shown here is derived from an EMBL/GenBank/DDBJ whole genome shotgun (WGS) entry which is preliminary data.</text>
</comment>
<dbReference type="Gene3D" id="3.40.630.30">
    <property type="match status" value="1"/>
</dbReference>
<evidence type="ECO:0000313" key="2">
    <source>
        <dbReference type="EMBL" id="MXO75302.1"/>
    </source>
</evidence>
<dbReference type="PANTHER" id="PTHR43792:SF16">
    <property type="entry name" value="N-ACETYLTRANSFERASE DOMAIN-CONTAINING PROTEIN"/>
    <property type="match status" value="1"/>
</dbReference>